<feature type="transmembrane region" description="Helical" evidence="6">
    <location>
        <begin position="442"/>
        <end position="469"/>
    </location>
</feature>
<comment type="subcellular location">
    <subcellularLocation>
        <location evidence="1">Membrane</location>
        <topology evidence="1">Multi-pass membrane protein</topology>
    </subcellularLocation>
</comment>
<evidence type="ECO:0000313" key="9">
    <source>
        <dbReference type="Proteomes" id="UP000325672"/>
    </source>
</evidence>
<feature type="transmembrane region" description="Helical" evidence="6">
    <location>
        <begin position="176"/>
        <end position="195"/>
    </location>
</feature>
<dbReference type="Gene3D" id="1.20.1250.20">
    <property type="entry name" value="MFS general substrate transporter like domains"/>
    <property type="match status" value="1"/>
</dbReference>
<evidence type="ECO:0000256" key="4">
    <source>
        <dbReference type="ARBA" id="ARBA00023136"/>
    </source>
</evidence>
<feature type="transmembrane region" description="Helical" evidence="6">
    <location>
        <begin position="236"/>
        <end position="258"/>
    </location>
</feature>
<feature type="transmembrane region" description="Helical" evidence="6">
    <location>
        <begin position="481"/>
        <end position="504"/>
    </location>
</feature>
<evidence type="ECO:0000256" key="6">
    <source>
        <dbReference type="SAM" id="Phobius"/>
    </source>
</evidence>
<feature type="transmembrane region" description="Helical" evidence="6">
    <location>
        <begin position="374"/>
        <end position="397"/>
    </location>
</feature>
<dbReference type="SUPFAM" id="SSF103473">
    <property type="entry name" value="MFS general substrate transporter"/>
    <property type="match status" value="1"/>
</dbReference>
<evidence type="ECO:0000256" key="2">
    <source>
        <dbReference type="ARBA" id="ARBA00022692"/>
    </source>
</evidence>
<gene>
    <name evidence="8" type="ORF">BDV38DRAFT_270182</name>
</gene>
<evidence type="ECO:0000259" key="7">
    <source>
        <dbReference type="PROSITE" id="PS50850"/>
    </source>
</evidence>
<feature type="region of interest" description="Disordered" evidence="5">
    <location>
        <begin position="71"/>
        <end position="90"/>
    </location>
</feature>
<organism evidence="8 9">
    <name type="scientific">Aspergillus pseudotamarii</name>
    <dbReference type="NCBI Taxonomy" id="132259"/>
    <lineage>
        <taxon>Eukaryota</taxon>
        <taxon>Fungi</taxon>
        <taxon>Dikarya</taxon>
        <taxon>Ascomycota</taxon>
        <taxon>Pezizomycotina</taxon>
        <taxon>Eurotiomycetes</taxon>
        <taxon>Eurotiomycetidae</taxon>
        <taxon>Eurotiales</taxon>
        <taxon>Aspergillaceae</taxon>
        <taxon>Aspergillus</taxon>
        <taxon>Aspergillus subgen. Circumdati</taxon>
    </lineage>
</organism>
<feature type="compositionally biased region" description="Polar residues" evidence="5">
    <location>
        <begin position="71"/>
        <end position="83"/>
    </location>
</feature>
<name>A0A5N6SWB0_ASPPS</name>
<feature type="transmembrane region" description="Helical" evidence="6">
    <location>
        <begin position="336"/>
        <end position="362"/>
    </location>
</feature>
<dbReference type="CDD" id="cd17323">
    <property type="entry name" value="MFS_Tpo1_MDR_like"/>
    <property type="match status" value="1"/>
</dbReference>
<evidence type="ECO:0000256" key="5">
    <source>
        <dbReference type="SAM" id="MobiDB-lite"/>
    </source>
</evidence>
<evidence type="ECO:0000313" key="8">
    <source>
        <dbReference type="EMBL" id="KAE8138978.1"/>
    </source>
</evidence>
<dbReference type="EMBL" id="ML743568">
    <property type="protein sequence ID" value="KAE8138978.1"/>
    <property type="molecule type" value="Genomic_DNA"/>
</dbReference>
<sequence length="545" mass="58973">MPLAVASLSFTGHCRSSPSYLCFSSCLSCDSEAWSRLTRCSTSNCQLGALHHTICLEYFTHNNGRTMELSASDTEANSMATSQGKREEELPDWAADPSNAQNWSLVKKLYNTSIPSLLCLLISFGLAIYSPSHAHVQEDFHISNTLSLLPFTLYVYGLAFGPMISAPLSETFGRRFVYIIMTPLALLFIMGAGFARNFATLAVCRLLGGILCSAPLAVGAGTMMDVWSGPNTNRGVVVLMGIAFLGPALGSLVGGWIAEYKDFRWSQWTTLFLGAALWVYSMGAQETYAIPIRRRLAKKAGLTPPPKPIPDGLAGIKILMTVTLARPLYMLITEPIVTLCSLYSSLNFSVLFCFLASVPLIYSTNYGFSPGQSGLAFIGIAVGCIIGATALIIIDAYTLSKHRALRPGEPAPPERMLVAAMLGSPLMPAALFWFAWTSQPGIHWISSIIAMGLFGCSNIMIFVSTMLYLTNVYGAKSGASALAANGLLRYGVGGSFPLFTIPMYNNLGFTWASSLLGFLAIAFAPLPWIFYRFGKKIRQSSSYTA</sequence>
<dbReference type="InterPro" id="IPR020846">
    <property type="entry name" value="MFS_dom"/>
</dbReference>
<feature type="domain" description="Major facilitator superfamily (MFS) profile" evidence="7">
    <location>
        <begin position="111"/>
        <end position="537"/>
    </location>
</feature>
<accession>A0A5N6SWB0</accession>
<dbReference type="PANTHER" id="PTHR23502:SF38">
    <property type="entry name" value="POLYAMINE TRANSPORTER 4"/>
    <property type="match status" value="1"/>
</dbReference>
<dbReference type="GO" id="GO:0005886">
    <property type="term" value="C:plasma membrane"/>
    <property type="evidence" value="ECO:0007669"/>
    <property type="project" value="TreeGrafter"/>
</dbReference>
<reference evidence="8 9" key="1">
    <citation type="submission" date="2019-04" db="EMBL/GenBank/DDBJ databases">
        <title>Friends and foes A comparative genomics study of 23 Aspergillus species from section Flavi.</title>
        <authorList>
            <consortium name="DOE Joint Genome Institute"/>
            <person name="Kjaerbolling I."/>
            <person name="Vesth T."/>
            <person name="Frisvad J.C."/>
            <person name="Nybo J.L."/>
            <person name="Theobald S."/>
            <person name="Kildgaard S."/>
            <person name="Isbrandt T."/>
            <person name="Kuo A."/>
            <person name="Sato A."/>
            <person name="Lyhne E.K."/>
            <person name="Kogle M.E."/>
            <person name="Wiebenga A."/>
            <person name="Kun R.S."/>
            <person name="Lubbers R.J."/>
            <person name="Makela M.R."/>
            <person name="Barry K."/>
            <person name="Chovatia M."/>
            <person name="Clum A."/>
            <person name="Daum C."/>
            <person name="Haridas S."/>
            <person name="He G."/>
            <person name="LaButti K."/>
            <person name="Lipzen A."/>
            <person name="Mondo S."/>
            <person name="Riley R."/>
            <person name="Salamov A."/>
            <person name="Simmons B.A."/>
            <person name="Magnuson J.K."/>
            <person name="Henrissat B."/>
            <person name="Mortensen U.H."/>
            <person name="Larsen T.O."/>
            <person name="Devries R.P."/>
            <person name="Grigoriev I.V."/>
            <person name="Machida M."/>
            <person name="Baker S.E."/>
            <person name="Andersen M.R."/>
        </authorList>
    </citation>
    <scope>NUCLEOTIDE SEQUENCE [LARGE SCALE GENOMIC DNA]</scope>
    <source>
        <strain evidence="8 9">CBS 117625</strain>
    </source>
</reference>
<evidence type="ECO:0000256" key="3">
    <source>
        <dbReference type="ARBA" id="ARBA00022989"/>
    </source>
</evidence>
<keyword evidence="2 6" id="KW-0812">Transmembrane</keyword>
<dbReference type="Proteomes" id="UP000325672">
    <property type="component" value="Unassembled WGS sequence"/>
</dbReference>
<keyword evidence="3 6" id="KW-1133">Transmembrane helix</keyword>
<feature type="transmembrane region" description="Helical" evidence="6">
    <location>
        <begin position="270"/>
        <end position="292"/>
    </location>
</feature>
<dbReference type="InterPro" id="IPR036259">
    <property type="entry name" value="MFS_trans_sf"/>
</dbReference>
<dbReference type="InterPro" id="IPR011701">
    <property type="entry name" value="MFS"/>
</dbReference>
<feature type="transmembrane region" description="Helical" evidence="6">
    <location>
        <begin position="109"/>
        <end position="130"/>
    </location>
</feature>
<feature type="transmembrane region" description="Helical" evidence="6">
    <location>
        <begin position="202"/>
        <end position="224"/>
    </location>
</feature>
<dbReference type="GO" id="GO:0000297">
    <property type="term" value="F:spermine transmembrane transporter activity"/>
    <property type="evidence" value="ECO:0007669"/>
    <property type="project" value="TreeGrafter"/>
</dbReference>
<keyword evidence="9" id="KW-1185">Reference proteome</keyword>
<evidence type="ECO:0000256" key="1">
    <source>
        <dbReference type="ARBA" id="ARBA00004141"/>
    </source>
</evidence>
<dbReference type="GeneID" id="43641312"/>
<protein>
    <submittedName>
        <fullName evidence="8">Major facilitator superfamily domain-containing protein</fullName>
    </submittedName>
</protein>
<feature type="transmembrane region" description="Helical" evidence="6">
    <location>
        <begin position="417"/>
        <end position="436"/>
    </location>
</feature>
<feature type="transmembrane region" description="Helical" evidence="6">
    <location>
        <begin position="510"/>
        <end position="531"/>
    </location>
</feature>
<dbReference type="Pfam" id="PF07690">
    <property type="entry name" value="MFS_1"/>
    <property type="match status" value="1"/>
</dbReference>
<dbReference type="PANTHER" id="PTHR23502">
    <property type="entry name" value="MAJOR FACILITATOR SUPERFAMILY"/>
    <property type="match status" value="1"/>
</dbReference>
<dbReference type="RefSeq" id="XP_031915041.1">
    <property type="nucleotide sequence ID" value="XM_032057102.1"/>
</dbReference>
<dbReference type="AlphaFoldDB" id="A0A5N6SWB0"/>
<dbReference type="GO" id="GO:0015606">
    <property type="term" value="F:spermidine transmembrane transporter activity"/>
    <property type="evidence" value="ECO:0007669"/>
    <property type="project" value="TreeGrafter"/>
</dbReference>
<proteinExistence type="predicted"/>
<keyword evidence="4 6" id="KW-0472">Membrane</keyword>
<feature type="transmembrane region" description="Helical" evidence="6">
    <location>
        <begin position="142"/>
        <end position="164"/>
    </location>
</feature>
<dbReference type="PROSITE" id="PS50850">
    <property type="entry name" value="MFS"/>
    <property type="match status" value="1"/>
</dbReference>
<dbReference type="OrthoDB" id="3936150at2759"/>